<dbReference type="Gene3D" id="3.80.10.10">
    <property type="entry name" value="Ribonuclease Inhibitor"/>
    <property type="match status" value="1"/>
</dbReference>
<accession>A0A397TWQ9</accession>
<dbReference type="AlphaFoldDB" id="A0A397TWQ9"/>
<proteinExistence type="predicted"/>
<sequence>MELEKHLDVSNFPALTHLMCSNNQITSLDLGENDTLGKIFLDDNKITANLDVFSHLTRLYEIKLGGNDFVGSLKCFENCKWLYHLSTTNNTKITEGLEYLPNKLERIQCEGTIFHNILEPYDFDILAWKLVTVLSRNTRHGR</sequence>
<dbReference type="SUPFAM" id="SSF52058">
    <property type="entry name" value="L domain-like"/>
    <property type="match status" value="1"/>
</dbReference>
<name>A0A397TWQ9_9GLOM</name>
<organism evidence="1 2">
    <name type="scientific">Gigaspora rosea</name>
    <dbReference type="NCBI Taxonomy" id="44941"/>
    <lineage>
        <taxon>Eukaryota</taxon>
        <taxon>Fungi</taxon>
        <taxon>Fungi incertae sedis</taxon>
        <taxon>Mucoromycota</taxon>
        <taxon>Glomeromycotina</taxon>
        <taxon>Glomeromycetes</taxon>
        <taxon>Diversisporales</taxon>
        <taxon>Gigasporaceae</taxon>
        <taxon>Gigaspora</taxon>
    </lineage>
</organism>
<comment type="caution">
    <text evidence="1">The sequence shown here is derived from an EMBL/GenBank/DDBJ whole genome shotgun (WGS) entry which is preliminary data.</text>
</comment>
<dbReference type="EMBL" id="QKWP01002685">
    <property type="protein sequence ID" value="RIB02472.1"/>
    <property type="molecule type" value="Genomic_DNA"/>
</dbReference>
<evidence type="ECO:0000313" key="1">
    <source>
        <dbReference type="EMBL" id="RIB02472.1"/>
    </source>
</evidence>
<gene>
    <name evidence="1" type="ORF">C2G38_2227749</name>
</gene>
<keyword evidence="2" id="KW-1185">Reference proteome</keyword>
<dbReference type="InterPro" id="IPR032675">
    <property type="entry name" value="LRR_dom_sf"/>
</dbReference>
<protein>
    <submittedName>
        <fullName evidence="1">Uncharacterized protein</fullName>
    </submittedName>
</protein>
<reference evidence="1 2" key="1">
    <citation type="submission" date="2018-06" db="EMBL/GenBank/DDBJ databases">
        <title>Comparative genomics reveals the genomic features of Rhizophagus irregularis, R. cerebriforme, R. diaphanum and Gigaspora rosea, and their symbiotic lifestyle signature.</title>
        <authorList>
            <person name="Morin E."/>
            <person name="San Clemente H."/>
            <person name="Chen E.C.H."/>
            <person name="De La Providencia I."/>
            <person name="Hainaut M."/>
            <person name="Kuo A."/>
            <person name="Kohler A."/>
            <person name="Murat C."/>
            <person name="Tang N."/>
            <person name="Roy S."/>
            <person name="Loubradou J."/>
            <person name="Henrissat B."/>
            <person name="Grigoriev I.V."/>
            <person name="Corradi N."/>
            <person name="Roux C."/>
            <person name="Martin F.M."/>
        </authorList>
    </citation>
    <scope>NUCLEOTIDE SEQUENCE [LARGE SCALE GENOMIC DNA]</scope>
    <source>
        <strain evidence="1 2">DAOM 194757</strain>
    </source>
</reference>
<evidence type="ECO:0000313" key="2">
    <source>
        <dbReference type="Proteomes" id="UP000266673"/>
    </source>
</evidence>
<dbReference type="Proteomes" id="UP000266673">
    <property type="component" value="Unassembled WGS sequence"/>
</dbReference>
<dbReference type="OrthoDB" id="10642390at2759"/>